<sequence length="61" mass="6792">MKENVQEVSPEAEGLLEVGTKKKLVERISLVSDDIVHNKFENRSENENNAKVQNGSLPDSP</sequence>
<keyword evidence="2" id="KW-1185">Reference proteome</keyword>
<comment type="caution">
    <text evidence="1">The sequence shown here is derived from an EMBL/GenBank/DDBJ whole genome shotgun (WGS) entry which is preliminary data.</text>
</comment>
<reference evidence="1" key="1">
    <citation type="submission" date="2021-06" db="EMBL/GenBank/DDBJ databases">
        <authorList>
            <person name="Kallberg Y."/>
            <person name="Tangrot J."/>
            <person name="Rosling A."/>
        </authorList>
    </citation>
    <scope>NUCLEOTIDE SEQUENCE</scope>
    <source>
        <strain evidence="1">28 12/20/2015</strain>
    </source>
</reference>
<dbReference type="EMBL" id="CAJVPW010067912">
    <property type="protein sequence ID" value="CAG8789779.1"/>
    <property type="molecule type" value="Genomic_DNA"/>
</dbReference>
<name>A0ACA9RF43_9GLOM</name>
<dbReference type="Proteomes" id="UP000789366">
    <property type="component" value="Unassembled WGS sequence"/>
</dbReference>
<proteinExistence type="predicted"/>
<organism evidence="1 2">
    <name type="scientific">Cetraspora pellucida</name>
    <dbReference type="NCBI Taxonomy" id="1433469"/>
    <lineage>
        <taxon>Eukaryota</taxon>
        <taxon>Fungi</taxon>
        <taxon>Fungi incertae sedis</taxon>
        <taxon>Mucoromycota</taxon>
        <taxon>Glomeromycotina</taxon>
        <taxon>Glomeromycetes</taxon>
        <taxon>Diversisporales</taxon>
        <taxon>Gigasporaceae</taxon>
        <taxon>Cetraspora</taxon>
    </lineage>
</organism>
<accession>A0ACA9RF43</accession>
<evidence type="ECO:0000313" key="1">
    <source>
        <dbReference type="EMBL" id="CAG8789779.1"/>
    </source>
</evidence>
<gene>
    <name evidence="1" type="ORF">SPELUC_LOCUS17124</name>
</gene>
<protein>
    <submittedName>
        <fullName evidence="1">2647_t:CDS:1</fullName>
    </submittedName>
</protein>
<evidence type="ECO:0000313" key="2">
    <source>
        <dbReference type="Proteomes" id="UP000789366"/>
    </source>
</evidence>